<evidence type="ECO:0000256" key="1">
    <source>
        <dbReference type="ARBA" id="ARBA00001917"/>
    </source>
</evidence>
<sequence length="167" mass="17856">MKEIGIGQAPALTSPNPLVLVCTEKENGQLNMAPVSFVMFAAFKPPMLAFAMGMGSTSGENIRRTGKAVIAVPGAGIEDEVMEYGSCHGKQVDKLSKHPIPLQALAGTSIQVPQNTRVAFSVSLDKTVEAGDHYLYLCNIEKVFADEAQEGLFAWNGYNRAAPAVEK</sequence>
<dbReference type="PANTHER" id="PTHR43567:SF1">
    <property type="entry name" value="FLAVOREDOXIN"/>
    <property type="match status" value="1"/>
</dbReference>
<protein>
    <submittedName>
        <fullName evidence="5">Flavin reductase family protein</fullName>
    </submittedName>
</protein>
<dbReference type="InterPro" id="IPR052174">
    <property type="entry name" value="Flavoredoxin"/>
</dbReference>
<evidence type="ECO:0000256" key="3">
    <source>
        <dbReference type="ARBA" id="ARBA00038054"/>
    </source>
</evidence>
<dbReference type="SMART" id="SM00903">
    <property type="entry name" value="Flavin_Reduct"/>
    <property type="match status" value="1"/>
</dbReference>
<comment type="similarity">
    <text evidence="3">Belongs to the flavoredoxin family.</text>
</comment>
<keyword evidence="2" id="KW-0285">Flavoprotein</keyword>
<dbReference type="PANTHER" id="PTHR43567">
    <property type="entry name" value="FLAVOREDOXIN-RELATED-RELATED"/>
    <property type="match status" value="1"/>
</dbReference>
<dbReference type="InterPro" id="IPR002563">
    <property type="entry name" value="Flavin_Rdtase-like_dom"/>
</dbReference>
<dbReference type="Gene3D" id="2.30.110.10">
    <property type="entry name" value="Electron Transport, Fmn-binding Protein, Chain A"/>
    <property type="match status" value="1"/>
</dbReference>
<dbReference type="GO" id="GO:0010181">
    <property type="term" value="F:FMN binding"/>
    <property type="evidence" value="ECO:0007669"/>
    <property type="project" value="InterPro"/>
</dbReference>
<comment type="cofactor">
    <cofactor evidence="1">
        <name>FMN</name>
        <dbReference type="ChEBI" id="CHEBI:58210"/>
    </cofactor>
</comment>
<organism evidence="5 6">
    <name type="scientific">Candidatus Anaerotruncus excrementipullorum</name>
    <dbReference type="NCBI Taxonomy" id="2838465"/>
    <lineage>
        <taxon>Bacteria</taxon>
        <taxon>Bacillati</taxon>
        <taxon>Bacillota</taxon>
        <taxon>Clostridia</taxon>
        <taxon>Eubacteriales</taxon>
        <taxon>Oscillospiraceae</taxon>
        <taxon>Anaerotruncus</taxon>
    </lineage>
</organism>
<proteinExistence type="inferred from homology"/>
<dbReference type="EMBL" id="DXES01000183">
    <property type="protein sequence ID" value="HIX66316.1"/>
    <property type="molecule type" value="Genomic_DNA"/>
</dbReference>
<evidence type="ECO:0000259" key="4">
    <source>
        <dbReference type="SMART" id="SM00903"/>
    </source>
</evidence>
<evidence type="ECO:0000313" key="6">
    <source>
        <dbReference type="Proteomes" id="UP000886800"/>
    </source>
</evidence>
<evidence type="ECO:0000313" key="5">
    <source>
        <dbReference type="EMBL" id="HIX66316.1"/>
    </source>
</evidence>
<feature type="domain" description="Flavin reductase like" evidence="4">
    <location>
        <begin position="12"/>
        <end position="161"/>
    </location>
</feature>
<dbReference type="InterPro" id="IPR012349">
    <property type="entry name" value="Split_barrel_FMN-bd"/>
</dbReference>
<name>A0A9D1WT17_9FIRM</name>
<comment type="caution">
    <text evidence="5">The sequence shown here is derived from an EMBL/GenBank/DDBJ whole genome shotgun (WGS) entry which is preliminary data.</text>
</comment>
<accession>A0A9D1WT17</accession>
<dbReference type="AlphaFoldDB" id="A0A9D1WT17"/>
<dbReference type="Pfam" id="PF01613">
    <property type="entry name" value="Flavin_Reduct"/>
    <property type="match status" value="1"/>
</dbReference>
<reference evidence="5" key="1">
    <citation type="journal article" date="2021" name="PeerJ">
        <title>Extensive microbial diversity within the chicken gut microbiome revealed by metagenomics and culture.</title>
        <authorList>
            <person name="Gilroy R."/>
            <person name="Ravi A."/>
            <person name="Getino M."/>
            <person name="Pursley I."/>
            <person name="Horton D.L."/>
            <person name="Alikhan N.F."/>
            <person name="Baker D."/>
            <person name="Gharbi K."/>
            <person name="Hall N."/>
            <person name="Watson M."/>
            <person name="Adriaenssens E.M."/>
            <person name="Foster-Nyarko E."/>
            <person name="Jarju S."/>
            <person name="Secka A."/>
            <person name="Antonio M."/>
            <person name="Oren A."/>
            <person name="Chaudhuri R.R."/>
            <person name="La Ragione R."/>
            <person name="Hildebrand F."/>
            <person name="Pallen M.J."/>
        </authorList>
    </citation>
    <scope>NUCLEOTIDE SEQUENCE</scope>
    <source>
        <strain evidence="5">CHK188-5543</strain>
    </source>
</reference>
<dbReference type="Proteomes" id="UP000886800">
    <property type="component" value="Unassembled WGS sequence"/>
</dbReference>
<reference evidence="5" key="2">
    <citation type="submission" date="2021-04" db="EMBL/GenBank/DDBJ databases">
        <authorList>
            <person name="Gilroy R."/>
        </authorList>
    </citation>
    <scope>NUCLEOTIDE SEQUENCE</scope>
    <source>
        <strain evidence="5">CHK188-5543</strain>
    </source>
</reference>
<dbReference type="SUPFAM" id="SSF50475">
    <property type="entry name" value="FMN-binding split barrel"/>
    <property type="match status" value="1"/>
</dbReference>
<gene>
    <name evidence="5" type="ORF">H9736_08725</name>
</gene>
<evidence type="ECO:0000256" key="2">
    <source>
        <dbReference type="ARBA" id="ARBA00022630"/>
    </source>
</evidence>
<dbReference type="GO" id="GO:0016646">
    <property type="term" value="F:oxidoreductase activity, acting on the CH-NH group of donors, NAD or NADP as acceptor"/>
    <property type="evidence" value="ECO:0007669"/>
    <property type="project" value="UniProtKB-ARBA"/>
</dbReference>